<dbReference type="NCBIfam" id="TIGR00525">
    <property type="entry name" value="folB"/>
    <property type="match status" value="1"/>
</dbReference>
<keyword evidence="6" id="KW-0456">Lyase</keyword>
<evidence type="ECO:0000256" key="1">
    <source>
        <dbReference type="ARBA" id="ARBA00001353"/>
    </source>
</evidence>
<dbReference type="CDD" id="cd00534">
    <property type="entry name" value="DHNA_DHNTPE"/>
    <property type="match status" value="1"/>
</dbReference>
<proteinExistence type="inferred from homology"/>
<keyword evidence="5" id="KW-0289">Folate biosynthesis</keyword>
<evidence type="ECO:0000256" key="4">
    <source>
        <dbReference type="ARBA" id="ARBA00013043"/>
    </source>
</evidence>
<dbReference type="PANTHER" id="PTHR42844:SF1">
    <property type="entry name" value="DIHYDRONEOPTERIN ALDOLASE 1-RELATED"/>
    <property type="match status" value="1"/>
</dbReference>
<name>A0A6J7TVQ6_9ZZZZ</name>
<dbReference type="NCBIfam" id="TIGR00526">
    <property type="entry name" value="folB_dom"/>
    <property type="match status" value="1"/>
</dbReference>
<dbReference type="EC" id="4.1.2.25" evidence="4"/>
<dbReference type="Gene3D" id="3.30.1130.10">
    <property type="match status" value="1"/>
</dbReference>
<dbReference type="InterPro" id="IPR043133">
    <property type="entry name" value="GTP-CH-I_C/QueF"/>
</dbReference>
<evidence type="ECO:0000313" key="11">
    <source>
        <dbReference type="EMBL" id="CAB4864430.1"/>
    </source>
</evidence>
<accession>A0A6J7TVQ6</accession>
<reference evidence="13" key="1">
    <citation type="submission" date="2020-05" db="EMBL/GenBank/DDBJ databases">
        <authorList>
            <person name="Chiriac C."/>
            <person name="Salcher M."/>
            <person name="Ghai R."/>
            <person name="Kavagutti S V."/>
        </authorList>
    </citation>
    <scope>NUCLEOTIDE SEQUENCE</scope>
</reference>
<evidence type="ECO:0000256" key="6">
    <source>
        <dbReference type="ARBA" id="ARBA00023239"/>
    </source>
</evidence>
<protein>
    <recommendedName>
        <fullName evidence="4">dihydroneopterin aldolase</fullName>
        <ecNumber evidence="4">4.1.2.25</ecNumber>
    </recommendedName>
    <alternativeName>
        <fullName evidence="7">7,8-dihydroneopterin aldolase</fullName>
    </alternativeName>
</protein>
<sequence length="120" mass="13196">MSDAIRINGIHGFGYHGVFEEERKTGQDFYVDVLLELNLQEASISDDLSQTINYAKVCDCVLEEIVGPPFSLIEALAGAIADRLLTIFPLLNKVVVTVHKPQAPVAVEVLDISVSIERSR</sequence>
<dbReference type="GO" id="GO:0004150">
    <property type="term" value="F:dihydroneopterin aldolase activity"/>
    <property type="evidence" value="ECO:0007669"/>
    <property type="project" value="UniProtKB-EC"/>
</dbReference>
<dbReference type="AlphaFoldDB" id="A0A6J7TVQ6"/>
<dbReference type="EMBL" id="CAEZWT010000007">
    <property type="protein sequence ID" value="CAB4659544.1"/>
    <property type="molecule type" value="Genomic_DNA"/>
</dbReference>
<dbReference type="InterPro" id="IPR006157">
    <property type="entry name" value="FolB_dom"/>
</dbReference>
<comment type="pathway">
    <text evidence="2">Cofactor biosynthesis; tetrahydrofolate biosynthesis; 2-amino-4-hydroxy-6-hydroxymethyl-7,8-dihydropteridine diphosphate from 7,8-dihydroneopterin triphosphate: step 3/4.</text>
</comment>
<evidence type="ECO:0000313" key="10">
    <source>
        <dbReference type="EMBL" id="CAB4741007.1"/>
    </source>
</evidence>
<dbReference type="EMBL" id="CAFBQL010000004">
    <property type="protein sequence ID" value="CAB5057212.1"/>
    <property type="molecule type" value="Genomic_DNA"/>
</dbReference>
<organism evidence="13">
    <name type="scientific">freshwater metagenome</name>
    <dbReference type="NCBI Taxonomy" id="449393"/>
    <lineage>
        <taxon>unclassified sequences</taxon>
        <taxon>metagenomes</taxon>
        <taxon>ecological metagenomes</taxon>
    </lineage>
</organism>
<evidence type="ECO:0000256" key="3">
    <source>
        <dbReference type="ARBA" id="ARBA00005708"/>
    </source>
</evidence>
<dbReference type="EMBL" id="CAFBMV010000004">
    <property type="protein sequence ID" value="CAB4920916.1"/>
    <property type="molecule type" value="Genomic_DNA"/>
</dbReference>
<comment type="catalytic activity">
    <reaction evidence="1">
        <text>7,8-dihydroneopterin = 6-hydroxymethyl-7,8-dihydropterin + glycolaldehyde</text>
        <dbReference type="Rhea" id="RHEA:10540"/>
        <dbReference type="ChEBI" id="CHEBI:17001"/>
        <dbReference type="ChEBI" id="CHEBI:17071"/>
        <dbReference type="ChEBI" id="CHEBI:44841"/>
        <dbReference type="EC" id="4.1.2.25"/>
    </reaction>
</comment>
<dbReference type="PANTHER" id="PTHR42844">
    <property type="entry name" value="DIHYDRONEOPTERIN ALDOLASE 1-RELATED"/>
    <property type="match status" value="1"/>
</dbReference>
<evidence type="ECO:0000256" key="7">
    <source>
        <dbReference type="ARBA" id="ARBA00032903"/>
    </source>
</evidence>
<evidence type="ECO:0000256" key="2">
    <source>
        <dbReference type="ARBA" id="ARBA00005013"/>
    </source>
</evidence>
<dbReference type="SUPFAM" id="SSF55620">
    <property type="entry name" value="Tetrahydrobiopterin biosynthesis enzymes-like"/>
    <property type="match status" value="1"/>
</dbReference>
<evidence type="ECO:0000313" key="9">
    <source>
        <dbReference type="EMBL" id="CAB4659544.1"/>
    </source>
</evidence>
<dbReference type="InterPro" id="IPR006156">
    <property type="entry name" value="Dihydroneopterin_aldolase"/>
</dbReference>
<evidence type="ECO:0000259" key="8">
    <source>
        <dbReference type="SMART" id="SM00905"/>
    </source>
</evidence>
<gene>
    <name evidence="9" type="ORF">UFOPK2289_00399</name>
    <name evidence="10" type="ORF">UFOPK2822_00186</name>
    <name evidence="11" type="ORF">UFOPK3346_00662</name>
    <name evidence="12" type="ORF">UFOPK3670_00657</name>
    <name evidence="13" type="ORF">UFOPK4308_00723</name>
</gene>
<evidence type="ECO:0000313" key="12">
    <source>
        <dbReference type="EMBL" id="CAB4920916.1"/>
    </source>
</evidence>
<comment type="similarity">
    <text evidence="3">Belongs to the DHNA family.</text>
</comment>
<dbReference type="SMART" id="SM00905">
    <property type="entry name" value="FolB"/>
    <property type="match status" value="1"/>
</dbReference>
<feature type="domain" description="Dihydroneopterin aldolase/epimerase" evidence="8">
    <location>
        <begin position="5"/>
        <end position="118"/>
    </location>
</feature>
<dbReference type="GO" id="GO:0005737">
    <property type="term" value="C:cytoplasm"/>
    <property type="evidence" value="ECO:0007669"/>
    <property type="project" value="TreeGrafter"/>
</dbReference>
<dbReference type="EMBL" id="CAFBLE010000004">
    <property type="protein sequence ID" value="CAB4864430.1"/>
    <property type="molecule type" value="Genomic_DNA"/>
</dbReference>
<dbReference type="Pfam" id="PF02152">
    <property type="entry name" value="FolB"/>
    <property type="match status" value="1"/>
</dbReference>
<dbReference type="GO" id="GO:0046656">
    <property type="term" value="P:folic acid biosynthetic process"/>
    <property type="evidence" value="ECO:0007669"/>
    <property type="project" value="UniProtKB-KW"/>
</dbReference>
<dbReference type="EMBL" id="CAEZZC010000002">
    <property type="protein sequence ID" value="CAB4741007.1"/>
    <property type="molecule type" value="Genomic_DNA"/>
</dbReference>
<evidence type="ECO:0000256" key="5">
    <source>
        <dbReference type="ARBA" id="ARBA00022909"/>
    </source>
</evidence>
<evidence type="ECO:0000313" key="13">
    <source>
        <dbReference type="EMBL" id="CAB5057212.1"/>
    </source>
</evidence>